<organism evidence="16 17">
    <name type="scientific">Fluviicola chungangensis</name>
    <dbReference type="NCBI Taxonomy" id="2597671"/>
    <lineage>
        <taxon>Bacteria</taxon>
        <taxon>Pseudomonadati</taxon>
        <taxon>Bacteroidota</taxon>
        <taxon>Flavobacteriia</taxon>
        <taxon>Flavobacteriales</taxon>
        <taxon>Crocinitomicaceae</taxon>
        <taxon>Fluviicola</taxon>
    </lineage>
</organism>
<dbReference type="GO" id="GO:0000428">
    <property type="term" value="C:DNA-directed RNA polymerase complex"/>
    <property type="evidence" value="ECO:0007669"/>
    <property type="project" value="UniProtKB-KW"/>
</dbReference>
<comment type="cofactor">
    <cofactor evidence="13">
        <name>Zn(2+)</name>
        <dbReference type="ChEBI" id="CHEBI:29105"/>
    </cofactor>
    <text evidence="13">Binds 1 zinc ion per monomer.</text>
</comment>
<keyword evidence="17" id="KW-1185">Reference proteome</keyword>
<comment type="catalytic activity">
    <reaction evidence="12">
        <text>ssDNA + n NTP = ssDNA/pppN(pN)n-1 hybrid + (n-1) diphosphate.</text>
        <dbReference type="EC" id="2.7.7.101"/>
    </reaction>
</comment>
<dbReference type="EMBL" id="VLPL01000006">
    <property type="protein sequence ID" value="TSJ42023.1"/>
    <property type="molecule type" value="Genomic_DNA"/>
</dbReference>
<feature type="domain" description="Toprim" evidence="15">
    <location>
        <begin position="263"/>
        <end position="344"/>
    </location>
</feature>
<evidence type="ECO:0000256" key="4">
    <source>
        <dbReference type="ARBA" id="ARBA00022695"/>
    </source>
</evidence>
<dbReference type="PIRSF" id="PIRSF002811">
    <property type="entry name" value="DnaG"/>
    <property type="match status" value="1"/>
</dbReference>
<protein>
    <recommendedName>
        <fullName evidence="12 13">DNA primase</fullName>
        <ecNumber evidence="12">2.7.7.101</ecNumber>
    </recommendedName>
</protein>
<keyword evidence="10 12" id="KW-0238">DNA-binding</keyword>
<comment type="function">
    <text evidence="12 13">RNA polymerase that catalyzes the synthesis of short RNA molecules used as primers for DNA polymerase during DNA replication.</text>
</comment>
<keyword evidence="2 12" id="KW-0639">Primosome</keyword>
<dbReference type="PROSITE" id="PS50880">
    <property type="entry name" value="TOPRIM"/>
    <property type="match status" value="1"/>
</dbReference>
<dbReference type="GO" id="GO:1990077">
    <property type="term" value="C:primosome complex"/>
    <property type="evidence" value="ECO:0007669"/>
    <property type="project" value="UniProtKB-KW"/>
</dbReference>
<reference evidence="16 17" key="1">
    <citation type="submission" date="2019-07" db="EMBL/GenBank/DDBJ databases">
        <authorList>
            <person name="Huq M.A."/>
        </authorList>
    </citation>
    <scope>NUCLEOTIDE SEQUENCE [LARGE SCALE GENOMIC DNA]</scope>
    <source>
        <strain evidence="16 17">MAH-3</strain>
    </source>
</reference>
<dbReference type="PANTHER" id="PTHR30313">
    <property type="entry name" value="DNA PRIMASE"/>
    <property type="match status" value="1"/>
</dbReference>
<comment type="similarity">
    <text evidence="12 13">Belongs to the DnaG primase family.</text>
</comment>
<evidence type="ECO:0000256" key="11">
    <source>
        <dbReference type="ARBA" id="ARBA00023163"/>
    </source>
</evidence>
<dbReference type="InterPro" id="IPR019475">
    <property type="entry name" value="DNA_primase_DnaB-bd"/>
</dbReference>
<dbReference type="InterPro" id="IPR036977">
    <property type="entry name" value="DNA_primase_Znf_CHC2"/>
</dbReference>
<evidence type="ECO:0000256" key="12">
    <source>
        <dbReference type="HAMAP-Rule" id="MF_00974"/>
    </source>
</evidence>
<dbReference type="Gene3D" id="3.90.580.10">
    <property type="entry name" value="Zinc finger, CHC2-type domain"/>
    <property type="match status" value="1"/>
</dbReference>
<dbReference type="Pfam" id="PF10410">
    <property type="entry name" value="DnaB_bind"/>
    <property type="match status" value="1"/>
</dbReference>
<dbReference type="NCBIfam" id="TIGR01391">
    <property type="entry name" value="dnaG"/>
    <property type="match status" value="1"/>
</dbReference>
<dbReference type="GO" id="GO:0006269">
    <property type="term" value="P:DNA replication, synthesis of primer"/>
    <property type="evidence" value="ECO:0007669"/>
    <property type="project" value="UniProtKB-UniRule"/>
</dbReference>
<comment type="caution">
    <text evidence="12">Lacks conserved residue(s) required for the propagation of feature annotation.</text>
</comment>
<keyword evidence="14" id="KW-0175">Coiled coil</keyword>
<dbReference type="GO" id="GO:0003899">
    <property type="term" value="F:DNA-directed RNA polymerase activity"/>
    <property type="evidence" value="ECO:0007669"/>
    <property type="project" value="UniProtKB-UniRule"/>
</dbReference>
<dbReference type="InterPro" id="IPR002694">
    <property type="entry name" value="Znf_CHC2"/>
</dbReference>
<evidence type="ECO:0000313" key="16">
    <source>
        <dbReference type="EMBL" id="TSJ42023.1"/>
    </source>
</evidence>
<dbReference type="InterPro" id="IPR030846">
    <property type="entry name" value="DnaG_bac"/>
</dbReference>
<dbReference type="InterPro" id="IPR050219">
    <property type="entry name" value="DnaG_primase"/>
</dbReference>
<dbReference type="InterPro" id="IPR006295">
    <property type="entry name" value="DNA_primase_DnaG"/>
</dbReference>
<dbReference type="InterPro" id="IPR034151">
    <property type="entry name" value="TOPRIM_DnaG_bac"/>
</dbReference>
<keyword evidence="8 13" id="KW-0862">Zinc</keyword>
<dbReference type="GO" id="GO:0008270">
    <property type="term" value="F:zinc ion binding"/>
    <property type="evidence" value="ECO:0007669"/>
    <property type="project" value="UniProtKB-KW"/>
</dbReference>
<dbReference type="GO" id="GO:0003677">
    <property type="term" value="F:DNA binding"/>
    <property type="evidence" value="ECO:0007669"/>
    <property type="project" value="UniProtKB-KW"/>
</dbReference>
<evidence type="ECO:0000256" key="3">
    <source>
        <dbReference type="ARBA" id="ARBA00022679"/>
    </source>
</evidence>
<accession>A0A556MQ07</accession>
<keyword evidence="6 13" id="KW-0479">Metal-binding</keyword>
<dbReference type="EC" id="2.7.7.101" evidence="12"/>
<keyword evidence="7" id="KW-0863">Zinc-finger</keyword>
<evidence type="ECO:0000256" key="10">
    <source>
        <dbReference type="ARBA" id="ARBA00023125"/>
    </source>
</evidence>
<dbReference type="OrthoDB" id="9803773at2"/>
<name>A0A556MQ07_9FLAO</name>
<dbReference type="SMART" id="SM00493">
    <property type="entry name" value="TOPRIM"/>
    <property type="match status" value="1"/>
</dbReference>
<evidence type="ECO:0000256" key="6">
    <source>
        <dbReference type="ARBA" id="ARBA00022723"/>
    </source>
</evidence>
<dbReference type="SMART" id="SM00400">
    <property type="entry name" value="ZnF_CHCC"/>
    <property type="match status" value="1"/>
</dbReference>
<keyword evidence="9" id="KW-0460">Magnesium</keyword>
<dbReference type="RefSeq" id="WP_144333654.1">
    <property type="nucleotide sequence ID" value="NZ_VLPL01000006.1"/>
</dbReference>
<keyword evidence="1 12" id="KW-0240">DNA-directed RNA polymerase</keyword>
<dbReference type="CDD" id="cd03364">
    <property type="entry name" value="TOPRIM_DnaG_primases"/>
    <property type="match status" value="1"/>
</dbReference>
<evidence type="ECO:0000256" key="7">
    <source>
        <dbReference type="ARBA" id="ARBA00022771"/>
    </source>
</evidence>
<proteinExistence type="inferred from homology"/>
<evidence type="ECO:0000313" key="17">
    <source>
        <dbReference type="Proteomes" id="UP000316008"/>
    </source>
</evidence>
<keyword evidence="3 12" id="KW-0808">Transferase</keyword>
<dbReference type="AlphaFoldDB" id="A0A556MQ07"/>
<dbReference type="HAMAP" id="MF_00974">
    <property type="entry name" value="DNA_primase_DnaG"/>
    <property type="match status" value="1"/>
</dbReference>
<comment type="subunit">
    <text evidence="12">Monomer. Interacts with DnaB.</text>
</comment>
<dbReference type="SUPFAM" id="SSF56731">
    <property type="entry name" value="DNA primase core"/>
    <property type="match status" value="1"/>
</dbReference>
<sequence>MSRIPPHIIDEIMQTARIEEVIGEFVNLKKSGSNLKGLSPFVDEKSPSFMVSPAKQIFKCFSSGKGGTVVSFLMEKEHFSYPEALKWLADKYGIQVPEDKPQTAEEIAAVTERESLYIINEFAKEHFMHNMHEIPEGQNIGLSYFEERGFRADIIKKFQLGYCLNSGDDFTKAALKKGYKLEYLESVGLTRTKEERSFDFFRGRVMFPIHSISGRVLGFGGRTLITDNKKVAKYFNSPESIIYNKSEILYGLYFAKGDIVKYDNCFLCEGYTDVISMHQAGVANSVASSGTSLTKEQIRLIKRYTQNITILYDGDAAGIKASFRGIDLILEEGMNVKVVLFPDGDDPDSYSKKVSTTELMDFIKANTQDFVSFKTSLLLAEGNNDPLQKAQIIRDVVQSISLIPDQITRSVFTTEIARVFGFDESIVINELNKLRKNQISKELDEPMIASNPSLTDTFTEPTPQQITATEVKLPYAREEYELIRVLIKYGVFAITTEHIDEHGLAHTVEVSVAELINHELAKDELTFQFPLFQEIYQQIVDGLASKTLFKVSFWLRHENPEIVQLITEIETEQYELSPQWLLKYSVDTNREIDKLKSTVMNAIYAFKKLRVMQRIEQIQKELNELADTITEEQFQDLLSEQIVLERVKMSIAGKLNQTIIH</sequence>
<dbReference type="InterPro" id="IPR006171">
    <property type="entry name" value="TOPRIM_dom"/>
</dbReference>
<dbReference type="Pfam" id="PF01807">
    <property type="entry name" value="Zn_ribbon_DnaG"/>
    <property type="match status" value="1"/>
</dbReference>
<dbReference type="InterPro" id="IPR013264">
    <property type="entry name" value="DNAG_N"/>
</dbReference>
<keyword evidence="5 12" id="KW-0235">DNA replication</keyword>
<keyword evidence="11 12" id="KW-0804">Transcription</keyword>
<dbReference type="Pfam" id="PF08275">
    <property type="entry name" value="DNAG_N"/>
    <property type="match status" value="1"/>
</dbReference>
<evidence type="ECO:0000259" key="15">
    <source>
        <dbReference type="PROSITE" id="PS50880"/>
    </source>
</evidence>
<evidence type="ECO:0000256" key="2">
    <source>
        <dbReference type="ARBA" id="ARBA00022515"/>
    </source>
</evidence>
<dbReference type="Proteomes" id="UP000316008">
    <property type="component" value="Unassembled WGS sequence"/>
</dbReference>
<dbReference type="PANTHER" id="PTHR30313:SF2">
    <property type="entry name" value="DNA PRIMASE"/>
    <property type="match status" value="1"/>
</dbReference>
<dbReference type="InterPro" id="IPR037068">
    <property type="entry name" value="DNA_primase_core_N_sf"/>
</dbReference>
<keyword evidence="4 12" id="KW-0548">Nucleotidyltransferase</keyword>
<evidence type="ECO:0000256" key="1">
    <source>
        <dbReference type="ARBA" id="ARBA00022478"/>
    </source>
</evidence>
<evidence type="ECO:0000256" key="14">
    <source>
        <dbReference type="SAM" id="Coils"/>
    </source>
</evidence>
<evidence type="ECO:0000256" key="13">
    <source>
        <dbReference type="PIRNR" id="PIRNR002811"/>
    </source>
</evidence>
<dbReference type="Gene3D" id="3.90.980.10">
    <property type="entry name" value="DNA primase, catalytic core, N-terminal domain"/>
    <property type="match status" value="1"/>
</dbReference>
<evidence type="ECO:0000256" key="5">
    <source>
        <dbReference type="ARBA" id="ARBA00022705"/>
    </source>
</evidence>
<dbReference type="Pfam" id="PF13155">
    <property type="entry name" value="Toprim_2"/>
    <property type="match status" value="1"/>
</dbReference>
<evidence type="ECO:0000256" key="9">
    <source>
        <dbReference type="ARBA" id="ARBA00022842"/>
    </source>
</evidence>
<gene>
    <name evidence="12" type="primary">dnaG</name>
    <name evidence="16" type="ORF">FO442_13105</name>
</gene>
<dbReference type="FunFam" id="3.90.580.10:FF:000001">
    <property type="entry name" value="DNA primase"/>
    <property type="match status" value="1"/>
</dbReference>
<comment type="caution">
    <text evidence="16">The sequence shown here is derived from an EMBL/GenBank/DDBJ whole genome shotgun (WGS) entry which is preliminary data.</text>
</comment>
<dbReference type="Gene3D" id="3.40.1360.10">
    <property type="match status" value="1"/>
</dbReference>
<feature type="coiled-coil region" evidence="14">
    <location>
        <begin position="608"/>
        <end position="635"/>
    </location>
</feature>
<dbReference type="GO" id="GO:0005737">
    <property type="term" value="C:cytoplasm"/>
    <property type="evidence" value="ECO:0007669"/>
    <property type="project" value="TreeGrafter"/>
</dbReference>
<dbReference type="SUPFAM" id="SSF57783">
    <property type="entry name" value="Zinc beta-ribbon"/>
    <property type="match status" value="1"/>
</dbReference>
<evidence type="ECO:0000256" key="8">
    <source>
        <dbReference type="ARBA" id="ARBA00022833"/>
    </source>
</evidence>